<comment type="caution">
    <text evidence="2">The sequence shown here is derived from an EMBL/GenBank/DDBJ whole genome shotgun (WGS) entry which is preliminary data.</text>
</comment>
<feature type="compositionally biased region" description="Basic and acidic residues" evidence="1">
    <location>
        <begin position="9"/>
        <end position="23"/>
    </location>
</feature>
<sequence>MSDAATISEDARPDDGSGSEDERYGLIKEAFQGLVRKCGEMSRHEDRREELENPETLSREEIAARKAVLVELHTELMPALKRKLTSLLAAVFLDGSIPTDNPNPEPLLGEILEILSDFGPSLDYIRASIVQLAPWTHTHSRMFSHRDQAYGQLKKFRCDRLVNQFDSSICINLREIFKSYIRCLEDHLYHSGVSNASWLSWLGEKSEACCREVEQWIQIATGSDFRVLQADWQDDWHSLQHPLKTLHASLELVGKAAGSNRRSPMLLALYHLFTDTERLAALAVKFYMTVMTSRCLITFPDNLSTNELEWVFWRTSRLTPFINRMAESLTELFKREYPMHVEILRTRQDRDLITRHIRSLKVAAFKLQRSLDAGLALICFHHLPSPVASLNHPPSENLYRSLFYETRSQWSHVMRKYRNHLRALRRLINP</sequence>
<name>A0A0L6VI56_9BASI</name>
<dbReference type="Proteomes" id="UP000037035">
    <property type="component" value="Unassembled WGS sequence"/>
</dbReference>
<dbReference type="AlphaFoldDB" id="A0A0L6VI56"/>
<evidence type="ECO:0000256" key="1">
    <source>
        <dbReference type="SAM" id="MobiDB-lite"/>
    </source>
</evidence>
<reference evidence="2 3" key="1">
    <citation type="submission" date="2015-08" db="EMBL/GenBank/DDBJ databases">
        <title>Next Generation Sequencing and Analysis of the Genome of Puccinia sorghi L Schw, the Causal Agent of Maize Common Rust.</title>
        <authorList>
            <person name="Rochi L."/>
            <person name="Burguener G."/>
            <person name="Darino M."/>
            <person name="Turjanski A."/>
            <person name="Kreff E."/>
            <person name="Dieguez M.J."/>
            <person name="Sacco F."/>
        </authorList>
    </citation>
    <scope>NUCLEOTIDE SEQUENCE [LARGE SCALE GENOMIC DNA]</scope>
    <source>
        <strain evidence="2 3">RO10H11247</strain>
    </source>
</reference>
<dbReference type="PANTHER" id="PTHR33069:SF3">
    <property type="entry name" value="DYNEIN HEAVY CHAIN TAIL DOMAIN-CONTAINING PROTEIN"/>
    <property type="match status" value="1"/>
</dbReference>
<keyword evidence="3" id="KW-1185">Reference proteome</keyword>
<evidence type="ECO:0000313" key="2">
    <source>
        <dbReference type="EMBL" id="KNZ60257.1"/>
    </source>
</evidence>
<accession>A0A0L6VI56</accession>
<proteinExistence type="predicted"/>
<organism evidence="2 3">
    <name type="scientific">Puccinia sorghi</name>
    <dbReference type="NCBI Taxonomy" id="27349"/>
    <lineage>
        <taxon>Eukaryota</taxon>
        <taxon>Fungi</taxon>
        <taxon>Dikarya</taxon>
        <taxon>Basidiomycota</taxon>
        <taxon>Pucciniomycotina</taxon>
        <taxon>Pucciniomycetes</taxon>
        <taxon>Pucciniales</taxon>
        <taxon>Pucciniaceae</taxon>
        <taxon>Puccinia</taxon>
    </lineage>
</organism>
<protein>
    <submittedName>
        <fullName evidence="2">Uncharacterized protein</fullName>
    </submittedName>
</protein>
<dbReference type="PANTHER" id="PTHR33069">
    <property type="entry name" value="CHROMOSOME 7, WHOLE GENOME SHOTGUN SEQUENCE-RELATED"/>
    <property type="match status" value="1"/>
</dbReference>
<dbReference type="VEuPathDB" id="FungiDB:VP01_1586g1"/>
<evidence type="ECO:0000313" key="3">
    <source>
        <dbReference type="Proteomes" id="UP000037035"/>
    </source>
</evidence>
<dbReference type="EMBL" id="LAVV01006377">
    <property type="protein sequence ID" value="KNZ60257.1"/>
    <property type="molecule type" value="Genomic_DNA"/>
</dbReference>
<dbReference type="OrthoDB" id="2508905at2759"/>
<feature type="region of interest" description="Disordered" evidence="1">
    <location>
        <begin position="1"/>
        <end position="23"/>
    </location>
</feature>
<gene>
    <name evidence="2" type="ORF">VP01_1586g1</name>
</gene>